<organism evidence="2 3">
    <name type="scientific">Colocasia esculenta</name>
    <name type="common">Wild taro</name>
    <name type="synonym">Arum esculentum</name>
    <dbReference type="NCBI Taxonomy" id="4460"/>
    <lineage>
        <taxon>Eukaryota</taxon>
        <taxon>Viridiplantae</taxon>
        <taxon>Streptophyta</taxon>
        <taxon>Embryophyta</taxon>
        <taxon>Tracheophyta</taxon>
        <taxon>Spermatophyta</taxon>
        <taxon>Magnoliopsida</taxon>
        <taxon>Liliopsida</taxon>
        <taxon>Araceae</taxon>
        <taxon>Aroideae</taxon>
        <taxon>Colocasieae</taxon>
        <taxon>Colocasia</taxon>
    </lineage>
</organism>
<feature type="compositionally biased region" description="Basic and acidic residues" evidence="1">
    <location>
        <begin position="57"/>
        <end position="68"/>
    </location>
</feature>
<feature type="non-terminal residue" evidence="2">
    <location>
        <position position="187"/>
    </location>
</feature>
<proteinExistence type="predicted"/>
<evidence type="ECO:0000256" key="1">
    <source>
        <dbReference type="SAM" id="MobiDB-lite"/>
    </source>
</evidence>
<keyword evidence="3" id="KW-1185">Reference proteome</keyword>
<comment type="caution">
    <text evidence="2">The sequence shown here is derived from an EMBL/GenBank/DDBJ whole genome shotgun (WGS) entry which is preliminary data.</text>
</comment>
<dbReference type="EMBL" id="NMUH01008873">
    <property type="protein sequence ID" value="MQM19378.1"/>
    <property type="molecule type" value="Genomic_DNA"/>
</dbReference>
<feature type="compositionally biased region" description="Gly residues" evidence="1">
    <location>
        <begin position="80"/>
        <end position="102"/>
    </location>
</feature>
<protein>
    <submittedName>
        <fullName evidence="2">Uncharacterized protein</fullName>
    </submittedName>
</protein>
<name>A0A843XIA6_COLES</name>
<dbReference type="Proteomes" id="UP000652761">
    <property type="component" value="Unassembled WGS sequence"/>
</dbReference>
<sequence length="187" mass="19072">LFLLQRGELERAQQMVGGASSSREDPRRSILEGQLAAAAARAEDALAQLREWVGVGAEDRPGADDRAGGGDGGATPTPRGSGGDTVAPGGGALAAGRGGGGVTARRGWGPPHAAGGGEASQRHAVIRDEGARESPGPGRTQPFGGEPERYPERVRWALSDRFLRTAEERGGGATTHKSGACGERGQC</sequence>
<feature type="region of interest" description="Disordered" evidence="1">
    <location>
        <begin position="166"/>
        <end position="187"/>
    </location>
</feature>
<evidence type="ECO:0000313" key="3">
    <source>
        <dbReference type="Proteomes" id="UP000652761"/>
    </source>
</evidence>
<evidence type="ECO:0000313" key="2">
    <source>
        <dbReference type="EMBL" id="MQM19378.1"/>
    </source>
</evidence>
<feature type="region of interest" description="Disordered" evidence="1">
    <location>
        <begin position="56"/>
        <end position="151"/>
    </location>
</feature>
<gene>
    <name evidence="2" type="ORF">Taro_052381</name>
</gene>
<accession>A0A843XIA6</accession>
<reference evidence="2" key="1">
    <citation type="submission" date="2017-07" db="EMBL/GenBank/DDBJ databases">
        <title>Taro Niue Genome Assembly and Annotation.</title>
        <authorList>
            <person name="Atibalentja N."/>
            <person name="Keating K."/>
            <person name="Fields C.J."/>
        </authorList>
    </citation>
    <scope>NUCLEOTIDE SEQUENCE</scope>
    <source>
        <strain evidence="2">Niue_2</strain>
        <tissue evidence="2">Leaf</tissue>
    </source>
</reference>
<dbReference type="AlphaFoldDB" id="A0A843XIA6"/>